<proteinExistence type="predicted"/>
<accession>A0ABS7RDU7</accession>
<comment type="caution">
    <text evidence="1">The sequence shown here is derived from an EMBL/GenBank/DDBJ whole genome shotgun (WGS) entry which is preliminary data.</text>
</comment>
<keyword evidence="2" id="KW-1185">Reference proteome</keyword>
<sequence>MAGFNYAKSRATAARLIKKFGQAGAIRRTTMTGGDPWNPTPETNDYPCTLVVTEYSLKERESSLIGTSDKKVLISTEGVSIPAYADAPDSENAPTERDQIVIKGRAHEVVRVDPLEPGDTVVMWTAQVAF</sequence>
<name>A0ABS7RDU7_9HYPH</name>
<organism evidence="1 2">
    <name type="scientific">Nitratireductor rhodophyticola</name>
    <dbReference type="NCBI Taxonomy" id="2854036"/>
    <lineage>
        <taxon>Bacteria</taxon>
        <taxon>Pseudomonadati</taxon>
        <taxon>Pseudomonadota</taxon>
        <taxon>Alphaproteobacteria</taxon>
        <taxon>Hyphomicrobiales</taxon>
        <taxon>Phyllobacteriaceae</taxon>
        <taxon>Nitratireductor</taxon>
    </lineage>
</organism>
<dbReference type="Proteomes" id="UP000777661">
    <property type="component" value="Unassembled WGS sequence"/>
</dbReference>
<dbReference type="RefSeq" id="WP_223004310.1">
    <property type="nucleotide sequence ID" value="NZ_JAHSQO010000007.1"/>
</dbReference>
<evidence type="ECO:0008006" key="3">
    <source>
        <dbReference type="Google" id="ProtNLM"/>
    </source>
</evidence>
<reference evidence="1 2" key="1">
    <citation type="submission" date="2021-06" db="EMBL/GenBank/DDBJ databases">
        <title>Nitratireductor porphyridii sp. nov., isolated from a small marine red alga, Porphyridium purpureum in South Korea.</title>
        <authorList>
            <person name="Kim K.H."/>
            <person name="Kristyanto S."/>
            <person name="Jeon C.O."/>
        </authorList>
    </citation>
    <scope>NUCLEOTIDE SEQUENCE [LARGE SCALE GENOMIC DNA]</scope>
    <source>
        <strain evidence="1 2">R6</strain>
    </source>
</reference>
<dbReference type="EMBL" id="JAHSQO010000007">
    <property type="protein sequence ID" value="MBY8918819.1"/>
    <property type="molecule type" value="Genomic_DNA"/>
</dbReference>
<protein>
    <recommendedName>
        <fullName evidence="3">Head-to-tail stopper</fullName>
    </recommendedName>
</protein>
<evidence type="ECO:0000313" key="1">
    <source>
        <dbReference type="EMBL" id="MBY8918819.1"/>
    </source>
</evidence>
<gene>
    <name evidence="1" type="ORF">KVG22_19615</name>
</gene>
<evidence type="ECO:0000313" key="2">
    <source>
        <dbReference type="Proteomes" id="UP000777661"/>
    </source>
</evidence>